<reference evidence="4 5" key="1">
    <citation type="journal article" date="2009" name="J. Bacteriol.">
        <title>Complete and draft genome sequences of six members of the Aquificales.</title>
        <authorList>
            <person name="Reysenbach A.L."/>
            <person name="Hamamura N."/>
            <person name="Podar M."/>
            <person name="Griffiths E."/>
            <person name="Ferreira S."/>
            <person name="Hochstein R."/>
            <person name="Heidelberg J."/>
            <person name="Johnson J."/>
            <person name="Mead D."/>
            <person name="Pohorille A."/>
            <person name="Sarmiento M."/>
            <person name="Schweighofer K."/>
            <person name="Seshadri R."/>
            <person name="Voytek M.A."/>
        </authorList>
    </citation>
    <scope>NUCLEOTIDE SEQUENCE [LARGE SCALE GENOMIC DNA]</scope>
    <source>
        <strain evidence="5">DSM 14350 / EX-H1</strain>
    </source>
</reference>
<protein>
    <submittedName>
        <fullName evidence="4">Oxidoreductase, short-chain dehydrogenase/reductase family</fullName>
    </submittedName>
</protein>
<gene>
    <name evidence="4" type="ordered locus">PERMA_0966</name>
</gene>
<dbReference type="EMBL" id="CP001230">
    <property type="protein sequence ID" value="ACO04610.1"/>
    <property type="molecule type" value="Genomic_DNA"/>
</dbReference>
<dbReference type="SUPFAM" id="SSF51735">
    <property type="entry name" value="NAD(P)-binding Rossmann-fold domains"/>
    <property type="match status" value="1"/>
</dbReference>
<comment type="similarity">
    <text evidence="1 3">Belongs to the short-chain dehydrogenases/reductases (SDR) family.</text>
</comment>
<evidence type="ECO:0000256" key="2">
    <source>
        <dbReference type="ARBA" id="ARBA00023002"/>
    </source>
</evidence>
<dbReference type="InterPro" id="IPR036291">
    <property type="entry name" value="NAD(P)-bd_dom_sf"/>
</dbReference>
<sequence>MELQGKNALITGASKRIGKEIALFLAEKGANIIIHYNRSEDEAEKVRALAEDYGVKAIKIRADLEKEEDINFIIKESLLMFRKIDILVNNASVYYKTPLDDLSMESLDRFYSVHIKAPLFISKSLGKIMFENGYGRIINIIDYAPLRPYRDYSAYIVTKGGLYTMTKVLAKELAPHVLVNGILPGPIIPAEGTEDIEVPLEKTVLKKWGGEKEICKAVEYLIKTEFTTGSFIPVEGGRLIC</sequence>
<dbReference type="KEGG" id="pmx:PERMA_0966"/>
<dbReference type="Proteomes" id="UP000001366">
    <property type="component" value="Chromosome"/>
</dbReference>
<dbReference type="eggNOG" id="COG1028">
    <property type="taxonomic scope" value="Bacteria"/>
</dbReference>
<keyword evidence="2" id="KW-0560">Oxidoreductase</keyword>
<dbReference type="PANTHER" id="PTHR43639">
    <property type="entry name" value="OXIDOREDUCTASE, SHORT-CHAIN DEHYDROGENASE/REDUCTASE FAMILY (AFU_ORTHOLOGUE AFUA_5G02870)"/>
    <property type="match status" value="1"/>
</dbReference>
<dbReference type="AlphaFoldDB" id="C0QQ06"/>
<name>C0QQ06_PERMH</name>
<dbReference type="PaxDb" id="123214-PERMA_0966"/>
<dbReference type="PRINTS" id="PR00081">
    <property type="entry name" value="GDHRDH"/>
</dbReference>
<dbReference type="Gene3D" id="3.40.50.720">
    <property type="entry name" value="NAD(P)-binding Rossmann-like Domain"/>
    <property type="match status" value="1"/>
</dbReference>
<evidence type="ECO:0000313" key="4">
    <source>
        <dbReference type="EMBL" id="ACO04610.1"/>
    </source>
</evidence>
<proteinExistence type="inferred from homology"/>
<dbReference type="STRING" id="123214.PERMA_0966"/>
<evidence type="ECO:0000256" key="3">
    <source>
        <dbReference type="RuleBase" id="RU000363"/>
    </source>
</evidence>
<dbReference type="Pfam" id="PF00106">
    <property type="entry name" value="adh_short"/>
    <property type="match status" value="1"/>
</dbReference>
<dbReference type="PRINTS" id="PR00080">
    <property type="entry name" value="SDRFAMILY"/>
</dbReference>
<dbReference type="PANTHER" id="PTHR43639:SF1">
    <property type="entry name" value="SHORT-CHAIN DEHYDROGENASE_REDUCTASE FAMILY PROTEIN"/>
    <property type="match status" value="1"/>
</dbReference>
<accession>C0QQ06</accession>
<dbReference type="GO" id="GO:0016491">
    <property type="term" value="F:oxidoreductase activity"/>
    <property type="evidence" value="ECO:0007669"/>
    <property type="project" value="UniProtKB-KW"/>
</dbReference>
<dbReference type="RefSeq" id="WP_012676847.1">
    <property type="nucleotide sequence ID" value="NC_012440.1"/>
</dbReference>
<dbReference type="InterPro" id="IPR002347">
    <property type="entry name" value="SDR_fam"/>
</dbReference>
<keyword evidence="5" id="KW-1185">Reference proteome</keyword>
<dbReference type="OrthoDB" id="9793499at2"/>
<organism evidence="4 5">
    <name type="scientific">Persephonella marina (strain DSM 14350 / EX-H1)</name>
    <dbReference type="NCBI Taxonomy" id="123214"/>
    <lineage>
        <taxon>Bacteria</taxon>
        <taxon>Pseudomonadati</taxon>
        <taxon>Aquificota</taxon>
        <taxon>Aquificia</taxon>
        <taxon>Aquificales</taxon>
        <taxon>Hydrogenothermaceae</taxon>
        <taxon>Persephonella</taxon>
    </lineage>
</organism>
<evidence type="ECO:0000313" key="5">
    <source>
        <dbReference type="Proteomes" id="UP000001366"/>
    </source>
</evidence>
<evidence type="ECO:0000256" key="1">
    <source>
        <dbReference type="ARBA" id="ARBA00006484"/>
    </source>
</evidence>
<dbReference type="HOGENOM" id="CLU_010194_1_3_0"/>